<dbReference type="EMBL" id="OU896711">
    <property type="protein sequence ID" value="CAG9822310.1"/>
    <property type="molecule type" value="Genomic_DNA"/>
</dbReference>
<evidence type="ECO:0000313" key="2">
    <source>
        <dbReference type="EMBL" id="CAG9822310.1"/>
    </source>
</evidence>
<reference evidence="2" key="1">
    <citation type="submission" date="2022-01" db="EMBL/GenBank/DDBJ databases">
        <authorList>
            <person name="King R."/>
        </authorList>
    </citation>
    <scope>NUCLEOTIDE SEQUENCE</scope>
</reference>
<proteinExistence type="predicted"/>
<evidence type="ECO:0008006" key="4">
    <source>
        <dbReference type="Google" id="ProtNLM"/>
    </source>
</evidence>
<accession>A0A9N9X496</accession>
<name>A0A9N9X496_PHACE</name>
<feature type="region of interest" description="Disordered" evidence="1">
    <location>
        <begin position="111"/>
        <end position="137"/>
    </location>
</feature>
<organism evidence="2 3">
    <name type="scientific">Phaedon cochleariae</name>
    <name type="common">Mustard beetle</name>
    <dbReference type="NCBI Taxonomy" id="80249"/>
    <lineage>
        <taxon>Eukaryota</taxon>
        <taxon>Metazoa</taxon>
        <taxon>Ecdysozoa</taxon>
        <taxon>Arthropoda</taxon>
        <taxon>Hexapoda</taxon>
        <taxon>Insecta</taxon>
        <taxon>Pterygota</taxon>
        <taxon>Neoptera</taxon>
        <taxon>Endopterygota</taxon>
        <taxon>Coleoptera</taxon>
        <taxon>Polyphaga</taxon>
        <taxon>Cucujiformia</taxon>
        <taxon>Chrysomeloidea</taxon>
        <taxon>Chrysomelidae</taxon>
        <taxon>Chrysomelinae</taxon>
        <taxon>Chrysomelini</taxon>
        <taxon>Phaedon</taxon>
    </lineage>
</organism>
<keyword evidence="3" id="KW-1185">Reference proteome</keyword>
<dbReference type="Proteomes" id="UP001153737">
    <property type="component" value="Chromosome 5"/>
</dbReference>
<sequence length="137" mass="15381">MATGTFIFTFEGKSFPKYISVYRNKLEVKTYIKPVILCFKCFRFNHSKNVCRGKERCEKCGNNDHPKEHCAIKEDLCLYCGGDHLITDRKKTSNLIKRGLVTAALSNPNSPNFELADEKGSNGSRSGGLGDSDMETF</sequence>
<reference evidence="2" key="2">
    <citation type="submission" date="2022-10" db="EMBL/GenBank/DDBJ databases">
        <authorList>
            <consortium name="ENA_rothamsted_submissions"/>
            <consortium name="culmorum"/>
            <person name="King R."/>
        </authorList>
    </citation>
    <scope>NUCLEOTIDE SEQUENCE</scope>
</reference>
<dbReference type="OrthoDB" id="6779801at2759"/>
<gene>
    <name evidence="2" type="ORF">PHAECO_LOCUS9169</name>
</gene>
<protein>
    <recommendedName>
        <fullName evidence="4">Nucleic-acid-binding protein from mobile element jockey</fullName>
    </recommendedName>
</protein>
<evidence type="ECO:0000256" key="1">
    <source>
        <dbReference type="SAM" id="MobiDB-lite"/>
    </source>
</evidence>
<dbReference type="AlphaFoldDB" id="A0A9N9X496"/>
<evidence type="ECO:0000313" key="3">
    <source>
        <dbReference type="Proteomes" id="UP001153737"/>
    </source>
</evidence>